<evidence type="ECO:0000313" key="2">
    <source>
        <dbReference type="EMBL" id="RYO48147.1"/>
    </source>
</evidence>
<dbReference type="AlphaFoldDB" id="A0A4Q4QWN2"/>
<evidence type="ECO:0000256" key="1">
    <source>
        <dbReference type="SAM" id="MobiDB-lite"/>
    </source>
</evidence>
<accession>A0A4Q4QWN2</accession>
<feature type="region of interest" description="Disordered" evidence="1">
    <location>
        <begin position="1"/>
        <end position="38"/>
    </location>
</feature>
<reference evidence="3" key="1">
    <citation type="journal article" date="2019" name="bioRxiv">
        <title>Genomics, evolutionary history and diagnostics of the Alternaria alternata species group including apple and Asian pear pathotypes.</title>
        <authorList>
            <person name="Armitage A.D."/>
            <person name="Cockerton H.M."/>
            <person name="Sreenivasaprasad S."/>
            <person name="Woodhall J.W."/>
            <person name="Lane C.R."/>
            <person name="Harrison R.J."/>
            <person name="Clarkson J.P."/>
        </authorList>
    </citation>
    <scope>NUCLEOTIDE SEQUENCE [LARGE SCALE GENOMIC DNA]</scope>
    <source>
        <strain evidence="3">RGR 97.0016</strain>
    </source>
</reference>
<proteinExistence type="predicted"/>
<comment type="caution">
    <text evidence="2">The sequence shown here is derived from an EMBL/GenBank/DDBJ whole genome shotgun (WGS) entry which is preliminary data.</text>
</comment>
<dbReference type="EMBL" id="PEJP01000050">
    <property type="protein sequence ID" value="RYO48147.1"/>
    <property type="molecule type" value="Genomic_DNA"/>
</dbReference>
<feature type="compositionally biased region" description="Basic and acidic residues" evidence="1">
    <location>
        <begin position="1"/>
        <end position="11"/>
    </location>
</feature>
<protein>
    <submittedName>
        <fullName evidence="2">Uncharacterized protein</fullName>
    </submittedName>
</protein>
<name>A0A4Q4QWN2_9PLEO</name>
<gene>
    <name evidence="2" type="ORF">AA0113_g10153</name>
</gene>
<feature type="compositionally biased region" description="Basic residues" evidence="1">
    <location>
        <begin position="28"/>
        <end position="38"/>
    </location>
</feature>
<evidence type="ECO:0000313" key="3">
    <source>
        <dbReference type="Proteomes" id="UP000293823"/>
    </source>
</evidence>
<sequence>MAARRSSEKVKTAPSTSGETSADFPSKGIKRKQSGLRK</sequence>
<keyword evidence="3" id="KW-1185">Reference proteome</keyword>
<dbReference type="Proteomes" id="UP000293823">
    <property type="component" value="Unassembled WGS sequence"/>
</dbReference>
<organism evidence="2 3">
    <name type="scientific">Alternaria arborescens</name>
    <dbReference type="NCBI Taxonomy" id="156630"/>
    <lineage>
        <taxon>Eukaryota</taxon>
        <taxon>Fungi</taxon>
        <taxon>Dikarya</taxon>
        <taxon>Ascomycota</taxon>
        <taxon>Pezizomycotina</taxon>
        <taxon>Dothideomycetes</taxon>
        <taxon>Pleosporomycetidae</taxon>
        <taxon>Pleosporales</taxon>
        <taxon>Pleosporineae</taxon>
        <taxon>Pleosporaceae</taxon>
        <taxon>Alternaria</taxon>
        <taxon>Alternaria sect. Alternaria</taxon>
    </lineage>
</organism>